<organism evidence="3 4">
    <name type="scientific">Paenibacillus sepulcri</name>
    <dbReference type="NCBI Taxonomy" id="359917"/>
    <lineage>
        <taxon>Bacteria</taxon>
        <taxon>Bacillati</taxon>
        <taxon>Bacillota</taxon>
        <taxon>Bacilli</taxon>
        <taxon>Bacillales</taxon>
        <taxon>Paenibacillaceae</taxon>
        <taxon>Paenibacillus</taxon>
    </lineage>
</organism>
<dbReference type="RefSeq" id="WP_210046591.1">
    <property type="nucleotide sequence ID" value="NZ_JBHLVU010000026.1"/>
</dbReference>
<evidence type="ECO:0000313" key="4">
    <source>
        <dbReference type="Proteomes" id="UP001519887"/>
    </source>
</evidence>
<keyword evidence="4" id="KW-1185">Reference proteome</keyword>
<dbReference type="CDD" id="cd00077">
    <property type="entry name" value="HDc"/>
    <property type="match status" value="1"/>
</dbReference>
<dbReference type="SMART" id="SM00471">
    <property type="entry name" value="HDc"/>
    <property type="match status" value="1"/>
</dbReference>
<sequence>MATVAVSQIKPGDKIAQDVLTPLGSVLFHKGKIVTARELEILQAFLVPSVVINSTDDKNTDEDSSADKTSDSNKQSVKAASPLMEQYDLTVALLKRVFAQVNSGVNIPILDIRNQLEALLQHIGDYKILNFSPPSVNNNDYLFHKSVMSAMSCYMLAQWNSFPRNEWMQAALAGLLHDIGNAKVDSAILNKPSNLTTEEVEEMKRHTVNGYQLLKNVTALTEGAKLAALQHHERVDGSGYPLGLEAQKIHPFAKLVAISDIFNAMTMKRAYRKATSPYVVLEQIQKDSFGKLEPVYVQTFIDKVTQFHNGTLVRLSDNRIGEIVFSDRNAPTRPWVSVNGTIINLTVERQLFIEEIIPKTDSSK</sequence>
<dbReference type="Gene3D" id="1.10.3210.10">
    <property type="entry name" value="Hypothetical protein af1432"/>
    <property type="match status" value="1"/>
</dbReference>
<accession>A0ABS7C792</accession>
<dbReference type="EMBL" id="JAHZIK010000654">
    <property type="protein sequence ID" value="MBW7456747.1"/>
    <property type="molecule type" value="Genomic_DNA"/>
</dbReference>
<evidence type="ECO:0000256" key="1">
    <source>
        <dbReference type="SAM" id="MobiDB-lite"/>
    </source>
</evidence>
<feature type="region of interest" description="Disordered" evidence="1">
    <location>
        <begin position="56"/>
        <end position="77"/>
    </location>
</feature>
<evidence type="ECO:0000313" key="3">
    <source>
        <dbReference type="EMBL" id="MBW7456747.1"/>
    </source>
</evidence>
<name>A0ABS7C792_9BACL</name>
<reference evidence="3 4" key="1">
    <citation type="submission" date="2021-07" db="EMBL/GenBank/DDBJ databases">
        <title>Paenibacillus radiodurans sp. nov., isolated from the southeastern edge of Tengger Desert.</title>
        <authorList>
            <person name="Zhang G."/>
        </authorList>
    </citation>
    <scope>NUCLEOTIDE SEQUENCE [LARGE SCALE GENOMIC DNA]</scope>
    <source>
        <strain evidence="3 4">CCM 7311</strain>
    </source>
</reference>
<feature type="domain" description="HD-GYP" evidence="2">
    <location>
        <begin position="120"/>
        <end position="316"/>
    </location>
</feature>
<dbReference type="Pfam" id="PF13487">
    <property type="entry name" value="HD_5"/>
    <property type="match status" value="1"/>
</dbReference>
<dbReference type="PANTHER" id="PTHR43155:SF2">
    <property type="entry name" value="CYCLIC DI-GMP PHOSPHODIESTERASE PA4108"/>
    <property type="match status" value="1"/>
</dbReference>
<dbReference type="PROSITE" id="PS51832">
    <property type="entry name" value="HD_GYP"/>
    <property type="match status" value="1"/>
</dbReference>
<proteinExistence type="predicted"/>
<gene>
    <name evidence="3" type="ORF">K0U00_22165</name>
</gene>
<dbReference type="PANTHER" id="PTHR43155">
    <property type="entry name" value="CYCLIC DI-GMP PHOSPHODIESTERASE PA4108-RELATED"/>
    <property type="match status" value="1"/>
</dbReference>
<comment type="caution">
    <text evidence="3">The sequence shown here is derived from an EMBL/GenBank/DDBJ whole genome shotgun (WGS) entry which is preliminary data.</text>
</comment>
<dbReference type="Proteomes" id="UP001519887">
    <property type="component" value="Unassembled WGS sequence"/>
</dbReference>
<protein>
    <submittedName>
        <fullName evidence="3">HD-GYP domain-containing protein</fullName>
    </submittedName>
</protein>
<evidence type="ECO:0000259" key="2">
    <source>
        <dbReference type="PROSITE" id="PS51832"/>
    </source>
</evidence>
<dbReference type="SUPFAM" id="SSF109604">
    <property type="entry name" value="HD-domain/PDEase-like"/>
    <property type="match status" value="1"/>
</dbReference>
<dbReference type="InterPro" id="IPR003607">
    <property type="entry name" value="HD/PDEase_dom"/>
</dbReference>
<dbReference type="InterPro" id="IPR037522">
    <property type="entry name" value="HD_GYP_dom"/>
</dbReference>